<dbReference type="InterPro" id="IPR013149">
    <property type="entry name" value="ADH-like_C"/>
</dbReference>
<dbReference type="PROSITE" id="PS52004">
    <property type="entry name" value="KS3_2"/>
    <property type="match status" value="1"/>
</dbReference>
<dbReference type="Gene3D" id="3.40.50.150">
    <property type="entry name" value="Vaccinia Virus protein VP39"/>
    <property type="match status" value="1"/>
</dbReference>
<keyword evidence="13" id="KW-1185">Reference proteome</keyword>
<dbReference type="InterPro" id="IPR006162">
    <property type="entry name" value="Ppantetheine_attach_site"/>
</dbReference>
<feature type="region of interest" description="N-terminal hotdog fold" evidence="8">
    <location>
        <begin position="997"/>
        <end position="1130"/>
    </location>
</feature>
<keyword evidence="2" id="KW-0597">Phosphoprotein</keyword>
<dbReference type="Proteomes" id="UP000297716">
    <property type="component" value="Unassembled WGS sequence"/>
</dbReference>
<dbReference type="Gene3D" id="3.30.70.3290">
    <property type="match status" value="1"/>
</dbReference>
<keyword evidence="1" id="KW-0596">Phosphopantetheine</keyword>
<dbReference type="Pfam" id="PF00698">
    <property type="entry name" value="Acyl_transf_1"/>
    <property type="match status" value="1"/>
</dbReference>
<dbReference type="SMART" id="SM00829">
    <property type="entry name" value="PKS_ER"/>
    <property type="match status" value="1"/>
</dbReference>
<comment type="caution">
    <text evidence="12">The sequence shown here is derived from an EMBL/GenBank/DDBJ whole genome shotgun (WGS) entry which is preliminary data.</text>
</comment>
<dbReference type="SUPFAM" id="SSF53335">
    <property type="entry name" value="S-adenosyl-L-methionine-dependent methyltransferases"/>
    <property type="match status" value="1"/>
</dbReference>
<dbReference type="CDD" id="cd05195">
    <property type="entry name" value="enoyl_red"/>
    <property type="match status" value="1"/>
</dbReference>
<evidence type="ECO:0000256" key="1">
    <source>
        <dbReference type="ARBA" id="ARBA00022450"/>
    </source>
</evidence>
<dbReference type="Pfam" id="PF08242">
    <property type="entry name" value="Methyltransf_12"/>
    <property type="match status" value="1"/>
</dbReference>
<dbReference type="SUPFAM" id="SSF52151">
    <property type="entry name" value="FabD/lysophospholipase-like"/>
    <property type="match status" value="1"/>
</dbReference>
<dbReference type="InterPro" id="IPR042104">
    <property type="entry name" value="PKS_dehydratase_sf"/>
</dbReference>
<dbReference type="InterPro" id="IPR029063">
    <property type="entry name" value="SAM-dependent_MTases_sf"/>
</dbReference>
<dbReference type="CDD" id="cd00833">
    <property type="entry name" value="PKS"/>
    <property type="match status" value="1"/>
</dbReference>
<dbReference type="InterPro" id="IPR014031">
    <property type="entry name" value="Ketoacyl_synth_C"/>
</dbReference>
<dbReference type="GO" id="GO:0004312">
    <property type="term" value="F:fatty acid synthase activity"/>
    <property type="evidence" value="ECO:0007669"/>
    <property type="project" value="TreeGrafter"/>
</dbReference>
<evidence type="ECO:0000256" key="7">
    <source>
        <dbReference type="ARBA" id="ARBA00023315"/>
    </source>
</evidence>
<feature type="active site" description="Proton acceptor; for dehydratase activity" evidence="8">
    <location>
        <position position="1029"/>
    </location>
</feature>
<dbReference type="InterPro" id="IPR056501">
    <property type="entry name" value="NAD-bd_HRPKS_sdrA"/>
</dbReference>
<evidence type="ECO:0000259" key="9">
    <source>
        <dbReference type="PROSITE" id="PS50075"/>
    </source>
</evidence>
<dbReference type="GO" id="GO:0030639">
    <property type="term" value="P:polyketide biosynthetic process"/>
    <property type="evidence" value="ECO:0007669"/>
    <property type="project" value="UniProtKB-ARBA"/>
</dbReference>
<dbReference type="OrthoDB" id="329835at2759"/>
<dbReference type="SUPFAM" id="SSF53901">
    <property type="entry name" value="Thiolase-like"/>
    <property type="match status" value="1"/>
</dbReference>
<keyword evidence="4" id="KW-0521">NADP</keyword>
<evidence type="ECO:0000313" key="13">
    <source>
        <dbReference type="Proteomes" id="UP000297716"/>
    </source>
</evidence>
<dbReference type="Gene3D" id="3.40.50.720">
    <property type="entry name" value="NAD(P)-binding Rossmann-like Domain"/>
    <property type="match status" value="2"/>
</dbReference>
<dbReference type="InterPro" id="IPR014030">
    <property type="entry name" value="Ketoacyl_synth_N"/>
</dbReference>
<dbReference type="SUPFAM" id="SSF55048">
    <property type="entry name" value="Probable ACP-binding domain of malonyl-CoA ACP transacylase"/>
    <property type="match status" value="1"/>
</dbReference>
<protein>
    <submittedName>
        <fullName evidence="12">Uncharacterized protein</fullName>
    </submittedName>
</protein>
<dbReference type="Pfam" id="PF14765">
    <property type="entry name" value="PS-DH"/>
    <property type="match status" value="1"/>
</dbReference>
<dbReference type="SMART" id="SM00827">
    <property type="entry name" value="PKS_AT"/>
    <property type="match status" value="1"/>
</dbReference>
<keyword evidence="7" id="KW-0012">Acyltransferase</keyword>
<dbReference type="CDD" id="cd05274">
    <property type="entry name" value="KR_FAS_SDR_x"/>
    <property type="match status" value="1"/>
</dbReference>
<dbReference type="InterPro" id="IPR020841">
    <property type="entry name" value="PKS_Beta-ketoAc_synthase_dom"/>
</dbReference>
<dbReference type="InterPro" id="IPR011032">
    <property type="entry name" value="GroES-like_sf"/>
</dbReference>
<dbReference type="SMART" id="SM00825">
    <property type="entry name" value="PKS_KS"/>
    <property type="match status" value="1"/>
</dbReference>
<dbReference type="InterPro" id="IPR016039">
    <property type="entry name" value="Thiolase-like"/>
</dbReference>
<evidence type="ECO:0000313" key="12">
    <source>
        <dbReference type="EMBL" id="TGJ81201.1"/>
    </source>
</evidence>
<dbReference type="InterPro" id="IPR049551">
    <property type="entry name" value="PKS_DH_C"/>
</dbReference>
<keyword evidence="3" id="KW-0808">Transferase</keyword>
<evidence type="ECO:0000256" key="2">
    <source>
        <dbReference type="ARBA" id="ARBA00022553"/>
    </source>
</evidence>
<dbReference type="PANTHER" id="PTHR43775">
    <property type="entry name" value="FATTY ACID SYNTHASE"/>
    <property type="match status" value="1"/>
</dbReference>
<dbReference type="Gene3D" id="1.10.1200.10">
    <property type="entry name" value="ACP-like"/>
    <property type="match status" value="1"/>
</dbReference>
<feature type="domain" description="Carrier" evidence="9">
    <location>
        <begin position="2466"/>
        <end position="2543"/>
    </location>
</feature>
<dbReference type="GO" id="GO:0031177">
    <property type="term" value="F:phosphopantetheine binding"/>
    <property type="evidence" value="ECO:0007669"/>
    <property type="project" value="InterPro"/>
</dbReference>
<dbReference type="Pfam" id="PF08659">
    <property type="entry name" value="KR"/>
    <property type="match status" value="1"/>
</dbReference>
<dbReference type="Pfam" id="PF02801">
    <property type="entry name" value="Ketoacyl-synt_C"/>
    <property type="match status" value="1"/>
</dbReference>
<dbReference type="SMART" id="SM00823">
    <property type="entry name" value="PKS_PP"/>
    <property type="match status" value="1"/>
</dbReference>
<dbReference type="InterPro" id="IPR036291">
    <property type="entry name" value="NAD(P)-bd_dom_sf"/>
</dbReference>
<dbReference type="Gene3D" id="3.10.129.110">
    <property type="entry name" value="Polyketide synthase dehydratase"/>
    <property type="match status" value="1"/>
</dbReference>
<dbReference type="InterPro" id="IPR020807">
    <property type="entry name" value="PKS_DH"/>
</dbReference>
<sequence>MDEPIAIIGLGARFPGDGDTPENFYDFLLAGRSARTEVPQDRYKVDSFWHPDPDRRGTTRIRHGHFLKGSIAAFDAPFFSITPKEASSMDPQQRGMLECTYRALENAGIPLETVAGTQTGVYVGCFSSDYRSIMEKDLDQDLKYAATGNVVSMLSNRISWFYDLRGPSLTIDTACSSSLVAMHQACNSLKLGETTMAIVGGCNLILSNEFSMTLDKGGVLGPDGICRSFDEKGNGYGRGEGFGVIVLKRVSDCIRDGDTIRAVIRNSGSNQDGRSPGITQPTKAAQADLIRRVYSQAGLDMSLTRFFEAHGTGTSVGDPIEASAIGELFGCVRTPEQPLYVGALKSNVGHLEGASGVAAVIKGVYTLEQGVIPANTWLERLNPKIQGLRHLRFPTKPLPWPQPGLRRMSINSFGVGGSNAHVVLDDALHFLRNYHLVGNHRTIMTPEIPHFLSLPCVNGHNHDTHIHDIANGNVVNKNHRYTNGSQTRGVDNIETRDEGIDEHTCRYLFVWSSYDQDGVLRMQDSLNGYIDKRSKTLLSPKRKHDFMGDLNYTLAAKRTHHGWRSFAFAGSYTSLQNALSMKPMVTRAVSEPRLAFIFTGQGAQWAAMGRELITYPVFQQSIYEADKYLSKLNCPWSLIFELLKEKERSRVNRAEFSQPLCTALQVALVDLLYSWGIFPHAITGHSSGEIAAAYAAGSISRESAWKIAYYRGKLCAKLALTSSGTKTGMAAVALSTEQTESSIRRVNEISGEGTLEIACLNSPESHTVSGDLAKVESLVNMLKSDGLFARRLNVEMAYHSRHMRPIREEYIKAIQSAEPGLKHYPHEARFFSPTRGAIVSAAELRDPRYWADNLVSPVRFNEAMMQMLTTPVEITNGLLSQDENLHSITDILEIGPHNALHGPLRSIVKASGKLDTIQLHTVLKRGRPAVDTALDAAGSLWARGLAVNLLATNNACRDVGRSCMLTDLPSYHFNHATEYWFESRLSKASRQPRHERHELLGAPVPDWNKKNAIWRHRISIAENPWLMDHKIFDDTLYPAAGMLVMAIEASRQISDPTKSLKGFKFLDVSFQQAFKVPSDGGVESHFYLRPCPDTNVIHGLGWNEFQFFTLSGDEWVEHCRGYVHLEYEAKVSRHGFYSQHDIPNHDIPNEGIEKYDDLKRVSKKQLYNTLRNSGNVFGPHFQNLEETRVGPTTTQSIVKSPVQNIKASMPYQYLQPHIIHPATLDGIIQANLVPLVCNSLHSPKAFVPFYAKELWISAKSLDVDDSYRVSAHAEQRGPLKAESTFTAVSSNTGLTMVKGEGFVLRHIPGSEVQHEKSSKHIGFHIEWKADPNLTGPVSIVEGAVIDATPPYSLLAYESLSLDYMRSALDLDLANEFSKMPHHRQLYMAYMKHAVENITIKPVEYDIGKLQQSPEGALIIAVGQALPQILKGEIDPLEVFFSGKLADDFYQGAFGAERCFAQLGSYLDALAHKNPAMNFLEIGAGTGGTTKSIMKALTRNPGRYLNYCFTDISPAFFEVARDIFGDHSERMNYKVLNIERNIEEQGFGLGQYDIVIAANVLHATRNIEATLRNTRQLLKPGGKLLLYECTNPTALNVNLVFGTLPGWWLSEESHRAFGPLMTKGRWGDCLQSTGFSGIDAVFPDFPDPADQFGSILVSTAVGDIEETPKLAPAFIIKLGESNSQLEVAAQMYGTLAQEVPCEVVDLTRIRDKGFQKSTCIFLADLEAPVLRHMSPDTLASLKHIIARSDRLLWLSRDGSVNPDYELLAGFARVVRAEHPGLQLITITFDNVGSLSALVGASVEILRTSYTSTENSFRVVNDTIQVARLVVASPISKHVQAQTSSLEAAEERIGNDDRALSLQIGSLSQLDTLRFEDDLVFEAPFSEHDVEFKIMATGTSFRDLASLLGQVDGDVVLGVEAAGIVTRAGPNAVFKIGDKVLGLSTSGTLKTYVRSCDAFLTSVPESMSWAEAASIPFAYSAAYAVLAEHGNIQDGDTILIHSATGGFGQAAIQLAQRSGAEVFVTAGTPEKQNFLHTTYGIPHSHIFSSRDLSFKEGIRLLTQSRGADVVLNCLSGDSIMASWDCVAPFGRFIELGLKGTSGYNPLSVRTPGRNIRFEQFDFVYLMNNDPVRAQRIFQRAMKQVLADDYPRSTPTVEYSFSQIRDAFHDIQSRASIGKVIFEPHNDDMVSIVPSRKPTTRFHPGASYVIVGASAVSAAAKVFLDEITPLCQNVATPACDVADRQALERCIAECLAYMPGIKGCIQGSMVLKDNRFLDMSLDEWNDALRPKVDASWNLHHVLGKELDFFVLLSSTMGIVGNKEQSNYAAGNTFKDSLARYRVSQGLPGVSLNLPAIEDVGFVADKPELLESMRAAGNGSMPIKEVLAVLDYHCGPSPESLPIEKAQVILRPGLPHELAPLGIAQPPWMRDPLFSQLGQLESDVVAGRGAAAKQEAANATRIAAATSMAEAEDIILDALLDKLARVLSVDRSNLDTGKPLYAYGVDSLVAVDVRSWLLKDLGSEVSVFDMNSQASIKHLAKTATAKNRFLPSFTEAKQDEVLKF</sequence>
<dbReference type="InterPro" id="IPR013217">
    <property type="entry name" value="Methyltransf_12"/>
</dbReference>
<dbReference type="PROSITE" id="PS00012">
    <property type="entry name" value="PHOSPHOPANTETHEINE"/>
    <property type="match status" value="1"/>
</dbReference>
<dbReference type="Gene3D" id="3.40.47.10">
    <property type="match status" value="1"/>
</dbReference>
<dbReference type="SUPFAM" id="SSF47336">
    <property type="entry name" value="ACP-like"/>
    <property type="match status" value="1"/>
</dbReference>
<dbReference type="EMBL" id="SKBN01000180">
    <property type="protein sequence ID" value="TGJ81201.1"/>
    <property type="molecule type" value="Genomic_DNA"/>
</dbReference>
<dbReference type="Pfam" id="PF23297">
    <property type="entry name" value="ACP_SdgA_C"/>
    <property type="match status" value="1"/>
</dbReference>
<dbReference type="InterPro" id="IPR036736">
    <property type="entry name" value="ACP-like_sf"/>
</dbReference>
<dbReference type="Pfam" id="PF23114">
    <property type="entry name" value="NAD-bd_HRPKS_sdrA"/>
    <property type="match status" value="1"/>
</dbReference>
<dbReference type="InterPro" id="IPR049552">
    <property type="entry name" value="PKS_DH_N"/>
</dbReference>
<keyword evidence="6" id="KW-0511">Multifunctional enzyme</keyword>
<organism evidence="12 13">
    <name type="scientific">Xylaria hypoxylon</name>
    <dbReference type="NCBI Taxonomy" id="37992"/>
    <lineage>
        <taxon>Eukaryota</taxon>
        <taxon>Fungi</taxon>
        <taxon>Dikarya</taxon>
        <taxon>Ascomycota</taxon>
        <taxon>Pezizomycotina</taxon>
        <taxon>Sordariomycetes</taxon>
        <taxon>Xylariomycetidae</taxon>
        <taxon>Xylariales</taxon>
        <taxon>Xylariaceae</taxon>
        <taxon>Xylaria</taxon>
    </lineage>
</organism>
<evidence type="ECO:0000259" key="10">
    <source>
        <dbReference type="PROSITE" id="PS52004"/>
    </source>
</evidence>
<dbReference type="SMART" id="SM00822">
    <property type="entry name" value="PKS_KR"/>
    <property type="match status" value="1"/>
</dbReference>
<dbReference type="PANTHER" id="PTHR43775:SF29">
    <property type="entry name" value="ASPERFURANONE POLYKETIDE SYNTHASE AFOG-RELATED"/>
    <property type="match status" value="1"/>
</dbReference>
<evidence type="ECO:0000256" key="5">
    <source>
        <dbReference type="ARBA" id="ARBA00023002"/>
    </source>
</evidence>
<dbReference type="SMART" id="SM00826">
    <property type="entry name" value="PKS_DH"/>
    <property type="match status" value="1"/>
</dbReference>
<evidence type="ECO:0000256" key="8">
    <source>
        <dbReference type="PROSITE-ProRule" id="PRU01363"/>
    </source>
</evidence>
<dbReference type="InterPro" id="IPR057326">
    <property type="entry name" value="KR_dom"/>
</dbReference>
<dbReference type="InterPro" id="IPR032821">
    <property type="entry name" value="PKS_assoc"/>
</dbReference>
<evidence type="ECO:0000256" key="4">
    <source>
        <dbReference type="ARBA" id="ARBA00022857"/>
    </source>
</evidence>
<dbReference type="Pfam" id="PF00107">
    <property type="entry name" value="ADH_zinc_N"/>
    <property type="match status" value="1"/>
</dbReference>
<dbReference type="Pfam" id="PF16197">
    <property type="entry name" value="KAsynt_C_assoc"/>
    <property type="match status" value="1"/>
</dbReference>
<dbReference type="InterPro" id="IPR016036">
    <property type="entry name" value="Malonyl_transacylase_ACP-bd"/>
</dbReference>
<feature type="region of interest" description="C-terminal hotdog fold" evidence="8">
    <location>
        <begin position="1157"/>
        <end position="1313"/>
    </location>
</feature>
<dbReference type="PROSITE" id="PS00606">
    <property type="entry name" value="KS3_1"/>
    <property type="match status" value="1"/>
</dbReference>
<dbReference type="InterPro" id="IPR016035">
    <property type="entry name" value="Acyl_Trfase/lysoPLipase"/>
</dbReference>
<proteinExistence type="predicted"/>
<accession>A0A4Z0YP38</accession>
<dbReference type="InterPro" id="IPR020843">
    <property type="entry name" value="ER"/>
</dbReference>
<evidence type="ECO:0000259" key="11">
    <source>
        <dbReference type="PROSITE" id="PS52019"/>
    </source>
</evidence>
<dbReference type="PROSITE" id="PS52019">
    <property type="entry name" value="PKS_MFAS_DH"/>
    <property type="match status" value="1"/>
</dbReference>
<dbReference type="InterPro" id="IPR009081">
    <property type="entry name" value="PP-bd_ACP"/>
</dbReference>
<dbReference type="InterPro" id="IPR018201">
    <property type="entry name" value="Ketoacyl_synth_AS"/>
</dbReference>
<feature type="domain" description="Ketosynthase family 3 (KS3)" evidence="10">
    <location>
        <begin position="2"/>
        <end position="426"/>
    </location>
</feature>
<dbReference type="Gene3D" id="3.40.366.10">
    <property type="entry name" value="Malonyl-Coenzyme A Acyl Carrier Protein, domain 2"/>
    <property type="match status" value="1"/>
</dbReference>
<dbReference type="SUPFAM" id="SSF50129">
    <property type="entry name" value="GroES-like"/>
    <property type="match status" value="1"/>
</dbReference>
<dbReference type="InterPro" id="IPR014043">
    <property type="entry name" value="Acyl_transferase_dom"/>
</dbReference>
<dbReference type="GO" id="GO:0016491">
    <property type="term" value="F:oxidoreductase activity"/>
    <property type="evidence" value="ECO:0007669"/>
    <property type="project" value="UniProtKB-KW"/>
</dbReference>
<dbReference type="GO" id="GO:0006633">
    <property type="term" value="P:fatty acid biosynthetic process"/>
    <property type="evidence" value="ECO:0007669"/>
    <property type="project" value="InterPro"/>
</dbReference>
<feature type="active site" description="Proton donor; for dehydratase activity" evidence="8">
    <location>
        <position position="1225"/>
    </location>
</feature>
<reference evidence="12 13" key="1">
    <citation type="submission" date="2019-03" db="EMBL/GenBank/DDBJ databases">
        <title>Draft genome sequence of Xylaria hypoxylon DSM 108379, a ubiquitous saprotrophic-parasitic fungi on hardwood.</title>
        <authorList>
            <person name="Buettner E."/>
            <person name="Leonhardt S."/>
            <person name="Gebauer A.M."/>
            <person name="Liers C."/>
            <person name="Hofrichter M."/>
            <person name="Kellner H."/>
        </authorList>
    </citation>
    <scope>NUCLEOTIDE SEQUENCE [LARGE SCALE GENOMIC DNA]</scope>
    <source>
        <strain evidence="12 13">DSM 108379</strain>
    </source>
</reference>
<dbReference type="InterPro" id="IPR049900">
    <property type="entry name" value="PKS_mFAS_DH"/>
</dbReference>
<dbReference type="STRING" id="37992.A0A4Z0YP38"/>
<dbReference type="SUPFAM" id="SSF51735">
    <property type="entry name" value="NAD(P)-binding Rossmann-fold domains"/>
    <property type="match status" value="2"/>
</dbReference>
<dbReference type="Pfam" id="PF00109">
    <property type="entry name" value="ketoacyl-synt"/>
    <property type="match status" value="1"/>
</dbReference>
<keyword evidence="5" id="KW-0560">Oxidoreductase</keyword>
<evidence type="ECO:0000256" key="6">
    <source>
        <dbReference type="ARBA" id="ARBA00023268"/>
    </source>
</evidence>
<dbReference type="PROSITE" id="PS50075">
    <property type="entry name" value="CARRIER"/>
    <property type="match status" value="1"/>
</dbReference>
<dbReference type="Pfam" id="PF21089">
    <property type="entry name" value="PKS_DH_N"/>
    <property type="match status" value="1"/>
</dbReference>
<dbReference type="InterPro" id="IPR013968">
    <property type="entry name" value="PKS_KR"/>
</dbReference>
<dbReference type="InterPro" id="IPR050091">
    <property type="entry name" value="PKS_NRPS_Biosynth_Enz"/>
</dbReference>
<dbReference type="InterPro" id="IPR020806">
    <property type="entry name" value="PKS_PP-bd"/>
</dbReference>
<dbReference type="GO" id="GO:0004315">
    <property type="term" value="F:3-oxoacyl-[acyl-carrier-protein] synthase activity"/>
    <property type="evidence" value="ECO:0007669"/>
    <property type="project" value="InterPro"/>
</dbReference>
<feature type="domain" description="PKS/mFAS DH" evidence="11">
    <location>
        <begin position="997"/>
        <end position="1313"/>
    </location>
</feature>
<evidence type="ECO:0000256" key="3">
    <source>
        <dbReference type="ARBA" id="ARBA00022679"/>
    </source>
</evidence>
<dbReference type="InterPro" id="IPR001227">
    <property type="entry name" value="Ac_transferase_dom_sf"/>
</dbReference>
<gene>
    <name evidence="12" type="ORF">E0Z10_g7561</name>
</gene>
<name>A0A4Z0YP38_9PEZI</name>
<dbReference type="Gene3D" id="3.90.180.10">
    <property type="entry name" value="Medium-chain alcohol dehydrogenases, catalytic domain"/>
    <property type="match status" value="1"/>
</dbReference>